<feature type="domain" description="COBRA C-terminal" evidence="9">
    <location>
        <begin position="442"/>
        <end position="652"/>
    </location>
</feature>
<evidence type="ECO:0000256" key="7">
    <source>
        <dbReference type="SAM" id="Phobius"/>
    </source>
</evidence>
<reference evidence="10" key="1">
    <citation type="submission" date="2017-07" db="EMBL/GenBank/DDBJ databases">
        <title>Taro Niue Genome Assembly and Annotation.</title>
        <authorList>
            <person name="Atibalentja N."/>
            <person name="Keating K."/>
            <person name="Fields C.J."/>
        </authorList>
    </citation>
    <scope>NUCLEOTIDE SEQUENCE</scope>
    <source>
        <strain evidence="10">Niue_2</strain>
        <tissue evidence="10">Leaf</tissue>
    </source>
</reference>
<evidence type="ECO:0000256" key="4">
    <source>
        <dbReference type="ARBA" id="ARBA00022729"/>
    </source>
</evidence>
<keyword evidence="3" id="KW-1003">Cell membrane</keyword>
<accession>A0A843VL00</accession>
<evidence type="ECO:0000256" key="3">
    <source>
        <dbReference type="ARBA" id="ARBA00022475"/>
    </source>
</evidence>
<evidence type="ECO:0000313" key="11">
    <source>
        <dbReference type="Proteomes" id="UP000652761"/>
    </source>
</evidence>
<keyword evidence="11" id="KW-1185">Reference proteome</keyword>
<dbReference type="OrthoDB" id="2014623at2759"/>
<comment type="caution">
    <text evidence="10">The sequence shown here is derived from an EMBL/GenBank/DDBJ whole genome shotgun (WGS) entry which is preliminary data.</text>
</comment>
<gene>
    <name evidence="10" type="ORF">Taro_026928</name>
</gene>
<dbReference type="GO" id="GO:0010215">
    <property type="term" value="P:cellulose microfibril organization"/>
    <property type="evidence" value="ECO:0007669"/>
    <property type="project" value="InterPro"/>
</dbReference>
<evidence type="ECO:0000256" key="6">
    <source>
        <dbReference type="ARBA" id="ARBA00023180"/>
    </source>
</evidence>
<dbReference type="EMBL" id="NMUH01001654">
    <property type="protein sequence ID" value="MQL94270.1"/>
    <property type="molecule type" value="Genomic_DNA"/>
</dbReference>
<dbReference type="InterPro" id="IPR056900">
    <property type="entry name" value="COB_C"/>
</dbReference>
<dbReference type="PANTHER" id="PTHR31052:SF3">
    <property type="entry name" value="COBRA-LIKE PROTEIN 7"/>
    <property type="match status" value="1"/>
</dbReference>
<dbReference type="Proteomes" id="UP000652761">
    <property type="component" value="Unassembled WGS sequence"/>
</dbReference>
<comment type="subcellular location">
    <subcellularLocation>
        <location evidence="1">Cell membrane</location>
    </subcellularLocation>
</comment>
<evidence type="ECO:0000256" key="8">
    <source>
        <dbReference type="SAM" id="SignalP"/>
    </source>
</evidence>
<evidence type="ECO:0000259" key="9">
    <source>
        <dbReference type="Pfam" id="PF25079"/>
    </source>
</evidence>
<proteinExistence type="inferred from homology"/>
<dbReference type="Pfam" id="PF25079">
    <property type="entry name" value="COB_C"/>
    <property type="match status" value="1"/>
</dbReference>
<protein>
    <recommendedName>
        <fullName evidence="9">COBRA C-terminal domain-containing protein</fullName>
    </recommendedName>
</protein>
<dbReference type="Pfam" id="PF04833">
    <property type="entry name" value="COBRA"/>
    <property type="match status" value="1"/>
</dbReference>
<evidence type="ECO:0000313" key="10">
    <source>
        <dbReference type="EMBL" id="MQL94270.1"/>
    </source>
</evidence>
<evidence type="ECO:0000256" key="5">
    <source>
        <dbReference type="ARBA" id="ARBA00023136"/>
    </source>
</evidence>
<dbReference type="PANTHER" id="PTHR31052">
    <property type="entry name" value="COBRA-LIKE PROTEIN 7"/>
    <property type="match status" value="1"/>
</dbReference>
<dbReference type="AlphaFoldDB" id="A0A843VL00"/>
<dbReference type="GO" id="GO:0005886">
    <property type="term" value="C:plasma membrane"/>
    <property type="evidence" value="ECO:0007669"/>
    <property type="project" value="UniProtKB-SubCell"/>
</dbReference>
<feature type="signal peptide" evidence="8">
    <location>
        <begin position="1"/>
        <end position="40"/>
    </location>
</feature>
<evidence type="ECO:0000256" key="2">
    <source>
        <dbReference type="ARBA" id="ARBA00005507"/>
    </source>
</evidence>
<keyword evidence="4 8" id="KW-0732">Signal</keyword>
<organism evidence="10 11">
    <name type="scientific">Colocasia esculenta</name>
    <name type="common">Wild taro</name>
    <name type="synonym">Arum esculentum</name>
    <dbReference type="NCBI Taxonomy" id="4460"/>
    <lineage>
        <taxon>Eukaryota</taxon>
        <taxon>Viridiplantae</taxon>
        <taxon>Streptophyta</taxon>
        <taxon>Embryophyta</taxon>
        <taxon>Tracheophyta</taxon>
        <taxon>Spermatophyta</taxon>
        <taxon>Magnoliopsida</taxon>
        <taxon>Liliopsida</taxon>
        <taxon>Araceae</taxon>
        <taxon>Aroideae</taxon>
        <taxon>Colocasieae</taxon>
        <taxon>Colocasia</taxon>
    </lineage>
</organism>
<feature type="chain" id="PRO_5032511389" description="COBRA C-terminal domain-containing protein" evidence="8">
    <location>
        <begin position="41"/>
        <end position="682"/>
    </location>
</feature>
<name>A0A843VL00_COLES</name>
<comment type="similarity">
    <text evidence="2">Belongs to the COBRA family.</text>
</comment>
<sequence length="682" mass="73367">MALRSQPPSPLRPSNFFFSSSPLLLLLLVLLPWHLPVAHAQTAVAAPPPNPADTCNGIFLTYNMGARKAIHPLLPADPARQPYSFGASASILNSDTVALKAWSLHVGFPNGTVIVSANPTVLSDGSPFPAVIGPEGASFSGFPATDLPTPIETAGQLTQIQVEITIVGTMFGSPPPAVPMPAVLSLDNPGYVCPRPTRPGGVNGTSIYTCCTRDPKFKFNDTISATDQQFLPRRTGDLTISYDVTQSFASSYLALVTIVNGSPLGRLDNWRLIWQWMRGEFIQSMKGAYPSVVDPSECIFGAQGQYYQDFDFSKVASCRRSPTILDLPLSMVNNTDVGRIPSCCRNGTILPASMDPSKSASAFQLQVFKMPPDLNRTKLFPPQNWRITGAPGSLNPDYQCGPPVRVSPTQFPDPSGLQTATTAIASWQVVCNITQKRGSSPRCCVSFSAFYNESVVPCKTCACGCPANAVPSTCNATAPALLLPSEALLVPFSNRTSKALAWAELKHFNVPRPLPCPDNCGVSINWHVNTDFRNGWTARVTLFNWEDTSMADWFAAIRMGKAYAGYETMYSFNGTAMGNNTIFMQGLPGLNYLMGETAGANPSTDPRVPGKQQTVISFTKKTTPGIDVVAGDGFPTKVFFNGEECSIPDTIPMNRGYMATAAGGLWGMTILLAVALIILMEQ</sequence>
<keyword evidence="7" id="KW-1133">Transmembrane helix</keyword>
<evidence type="ECO:0000256" key="1">
    <source>
        <dbReference type="ARBA" id="ARBA00004236"/>
    </source>
</evidence>
<feature type="transmembrane region" description="Helical" evidence="7">
    <location>
        <begin position="656"/>
        <end position="679"/>
    </location>
</feature>
<dbReference type="InterPro" id="IPR006918">
    <property type="entry name" value="COBRA_pln"/>
</dbReference>
<keyword evidence="5 7" id="KW-0472">Membrane</keyword>
<keyword evidence="7" id="KW-0812">Transmembrane</keyword>
<keyword evidence="6" id="KW-0325">Glycoprotein</keyword>